<accession>A0AA38SN15</accession>
<evidence type="ECO:0000256" key="2">
    <source>
        <dbReference type="SAM" id="MobiDB-lite"/>
    </source>
</evidence>
<dbReference type="PROSITE" id="PS50158">
    <property type="entry name" value="ZF_CCHC"/>
    <property type="match status" value="1"/>
</dbReference>
<feature type="region of interest" description="Disordered" evidence="2">
    <location>
        <begin position="194"/>
        <end position="228"/>
    </location>
</feature>
<dbReference type="Proteomes" id="UP001172457">
    <property type="component" value="Unassembled WGS sequence"/>
</dbReference>
<name>A0AA38SN15_9ASTR</name>
<gene>
    <name evidence="4" type="ORF">OSB04_un001869</name>
</gene>
<dbReference type="EMBL" id="JARYMX010000904">
    <property type="protein sequence ID" value="KAJ9535058.1"/>
    <property type="molecule type" value="Genomic_DNA"/>
</dbReference>
<evidence type="ECO:0000313" key="4">
    <source>
        <dbReference type="EMBL" id="KAJ9535058.1"/>
    </source>
</evidence>
<evidence type="ECO:0000313" key="5">
    <source>
        <dbReference type="Proteomes" id="UP001172457"/>
    </source>
</evidence>
<dbReference type="PANTHER" id="PTHR35317">
    <property type="entry name" value="OS04G0629600 PROTEIN"/>
    <property type="match status" value="1"/>
</dbReference>
<proteinExistence type="predicted"/>
<sequence>MVELGSRCKRFLIMAIPHEIFKNIDHCHLSMNIWAELEKQIEGGRRLSRDRAICIDEYHNFKAKEGESLSDTYSRFNTLISNCKRYGSLGSEWMNLTIDVDSGRPLWISEESRTTSSSDEEKFWRTSDIGHRGWSRKGGEPKKEEKEKKKKKKVLIAESDESSEDEVKMKEMIKTLALITREYKKGGERRDYRSFDKRNYREGGRREGSKRREKELKTPQKVDEQNKEETQHGCFKCGKPGHFAAECWSKGPKGPRDETYYKKKADYCQQRSLLAQNSELGIDESFEEDAQRTLLSLEEDSDIDDEIFCGIARIDSNPSDSSVPELNIDPDKWYQSLETQISEIIMEGMESMIVSKVPMLKPNEFDMWKIRIKKHILLTDYSMWDIIENVPLKRKLEKMELFPHLRTYAERKTRQYEMKVLSTLLLAIPNEYQHQFINCENAKVLWQALEKTFAGSKSTKNETMTQTFDRFNKLIGQLAIVGVKMDNDDINKKFLRSFGEEWIIVFEAEVEAKRKPIGYSHNTALLSSGDSTVNGESTTGAGVSKQESGSDLVMEAVFSSHIGVPLVNEDFDQINADDLEEMDLKWKWL</sequence>
<dbReference type="GO" id="GO:0003676">
    <property type="term" value="F:nucleic acid binding"/>
    <property type="evidence" value="ECO:0007669"/>
    <property type="project" value="InterPro"/>
</dbReference>
<protein>
    <recommendedName>
        <fullName evidence="3">CCHC-type domain-containing protein</fullName>
    </recommendedName>
</protein>
<evidence type="ECO:0000256" key="1">
    <source>
        <dbReference type="PROSITE-ProRule" id="PRU00047"/>
    </source>
</evidence>
<feature type="region of interest" description="Disordered" evidence="2">
    <location>
        <begin position="130"/>
        <end position="167"/>
    </location>
</feature>
<dbReference type="AlphaFoldDB" id="A0AA38SN15"/>
<comment type="caution">
    <text evidence="4">The sequence shown here is derived from an EMBL/GenBank/DDBJ whole genome shotgun (WGS) entry which is preliminary data.</text>
</comment>
<dbReference type="SUPFAM" id="SSF57756">
    <property type="entry name" value="Retrovirus zinc finger-like domains"/>
    <property type="match status" value="1"/>
</dbReference>
<dbReference type="GO" id="GO:0008270">
    <property type="term" value="F:zinc ion binding"/>
    <property type="evidence" value="ECO:0007669"/>
    <property type="project" value="UniProtKB-KW"/>
</dbReference>
<evidence type="ECO:0000259" key="3">
    <source>
        <dbReference type="PROSITE" id="PS50158"/>
    </source>
</evidence>
<dbReference type="Gene3D" id="4.10.60.10">
    <property type="entry name" value="Zinc finger, CCHC-type"/>
    <property type="match status" value="1"/>
</dbReference>
<dbReference type="SMART" id="SM00343">
    <property type="entry name" value="ZnF_C2HC"/>
    <property type="match status" value="1"/>
</dbReference>
<dbReference type="Pfam" id="PF14223">
    <property type="entry name" value="Retrotran_gag_2"/>
    <property type="match status" value="2"/>
</dbReference>
<keyword evidence="1" id="KW-0863">Zinc-finger</keyword>
<dbReference type="InterPro" id="IPR001878">
    <property type="entry name" value="Znf_CCHC"/>
</dbReference>
<feature type="domain" description="CCHC-type" evidence="3">
    <location>
        <begin position="234"/>
        <end position="247"/>
    </location>
</feature>
<keyword evidence="1" id="KW-0479">Metal-binding</keyword>
<keyword evidence="5" id="KW-1185">Reference proteome</keyword>
<keyword evidence="1" id="KW-0862">Zinc</keyword>
<organism evidence="4 5">
    <name type="scientific">Centaurea solstitialis</name>
    <name type="common">yellow star-thistle</name>
    <dbReference type="NCBI Taxonomy" id="347529"/>
    <lineage>
        <taxon>Eukaryota</taxon>
        <taxon>Viridiplantae</taxon>
        <taxon>Streptophyta</taxon>
        <taxon>Embryophyta</taxon>
        <taxon>Tracheophyta</taxon>
        <taxon>Spermatophyta</taxon>
        <taxon>Magnoliopsida</taxon>
        <taxon>eudicotyledons</taxon>
        <taxon>Gunneridae</taxon>
        <taxon>Pentapetalae</taxon>
        <taxon>asterids</taxon>
        <taxon>campanulids</taxon>
        <taxon>Asterales</taxon>
        <taxon>Asteraceae</taxon>
        <taxon>Carduoideae</taxon>
        <taxon>Cardueae</taxon>
        <taxon>Centaureinae</taxon>
        <taxon>Centaurea</taxon>
    </lineage>
</organism>
<dbReference type="PANTHER" id="PTHR35317:SF31">
    <property type="entry name" value="DUF4219 DOMAIN-CONTAINING PROTEIN"/>
    <property type="match status" value="1"/>
</dbReference>
<dbReference type="Pfam" id="PF00098">
    <property type="entry name" value="zf-CCHC"/>
    <property type="match status" value="1"/>
</dbReference>
<reference evidence="4" key="1">
    <citation type="submission" date="2023-03" db="EMBL/GenBank/DDBJ databases">
        <title>Chromosome-scale reference genome and RAD-based genetic map of yellow starthistle (Centaurea solstitialis) reveal putative structural variation and QTLs associated with invader traits.</title>
        <authorList>
            <person name="Reatini B."/>
            <person name="Cang F.A."/>
            <person name="Jiang Q."/>
            <person name="Mckibben M.T.W."/>
            <person name="Barker M.S."/>
            <person name="Rieseberg L.H."/>
            <person name="Dlugosch K.M."/>
        </authorList>
    </citation>
    <scope>NUCLEOTIDE SEQUENCE</scope>
    <source>
        <strain evidence="4">CAN-66</strain>
        <tissue evidence="4">Leaf</tissue>
    </source>
</reference>
<dbReference type="InterPro" id="IPR036875">
    <property type="entry name" value="Znf_CCHC_sf"/>
</dbReference>
<feature type="compositionally biased region" description="Basic and acidic residues" evidence="2">
    <location>
        <begin position="130"/>
        <end position="147"/>
    </location>
</feature>